<protein>
    <submittedName>
        <fullName evidence="5">GntR family transcriptional regulator</fullName>
    </submittedName>
</protein>
<dbReference type="InterPro" id="IPR011663">
    <property type="entry name" value="UTRA"/>
</dbReference>
<dbReference type="InterPro" id="IPR000524">
    <property type="entry name" value="Tscrpt_reg_HTH_GntR"/>
</dbReference>
<dbReference type="GO" id="GO:0003677">
    <property type="term" value="F:DNA binding"/>
    <property type="evidence" value="ECO:0007669"/>
    <property type="project" value="UniProtKB-KW"/>
</dbReference>
<dbReference type="AlphaFoldDB" id="A0A1L3JE84"/>
<dbReference type="InterPro" id="IPR050679">
    <property type="entry name" value="Bact_HTH_transcr_reg"/>
</dbReference>
<evidence type="ECO:0000313" key="6">
    <source>
        <dbReference type="Proteomes" id="UP000242561"/>
    </source>
</evidence>
<keyword evidence="3" id="KW-0804">Transcription</keyword>
<keyword evidence="1" id="KW-0805">Transcription regulation</keyword>
<dbReference type="PROSITE" id="PS50949">
    <property type="entry name" value="HTH_GNTR"/>
    <property type="match status" value="1"/>
</dbReference>
<dbReference type="CDD" id="cd07377">
    <property type="entry name" value="WHTH_GntR"/>
    <property type="match status" value="1"/>
</dbReference>
<evidence type="ECO:0000256" key="2">
    <source>
        <dbReference type="ARBA" id="ARBA00023125"/>
    </source>
</evidence>
<dbReference type="Pfam" id="PF07702">
    <property type="entry name" value="UTRA"/>
    <property type="match status" value="1"/>
</dbReference>
<dbReference type="PANTHER" id="PTHR44846">
    <property type="entry name" value="MANNOSYL-D-GLYCERATE TRANSPORT/METABOLISM SYSTEM REPRESSOR MNGR-RELATED"/>
    <property type="match status" value="1"/>
</dbReference>
<evidence type="ECO:0000259" key="4">
    <source>
        <dbReference type="PROSITE" id="PS50949"/>
    </source>
</evidence>
<dbReference type="GO" id="GO:0003700">
    <property type="term" value="F:DNA-binding transcription factor activity"/>
    <property type="evidence" value="ECO:0007669"/>
    <property type="project" value="InterPro"/>
</dbReference>
<keyword evidence="2" id="KW-0238">DNA-binding</keyword>
<feature type="domain" description="HTH gntR-type" evidence="4">
    <location>
        <begin position="1"/>
        <end position="54"/>
    </location>
</feature>
<dbReference type="PRINTS" id="PR00035">
    <property type="entry name" value="HTHGNTR"/>
</dbReference>
<sequence length="224" mass="24742">MLGEFGGDNGFPTEAELCKKYDVSRFTIREALRTLSNEGLISRRRGSGTIIQPASARAGALHQPLSNVGEILQYARDTSILFEAKAAEILPTDIAEQIGIIPDGKWHMFRGLRLKEGRRRPIAVTLAWVHPDLESALADFDPQSATIFGQLQMRGGIKITQITQAIQAISATEEIASDLGIEKGDPVLRILRCYYDQNEGIFEISASFHPGERFAYSMHIDVGK</sequence>
<dbReference type="PANTHER" id="PTHR44846:SF17">
    <property type="entry name" value="GNTR-FAMILY TRANSCRIPTIONAL REGULATOR"/>
    <property type="match status" value="1"/>
</dbReference>
<dbReference type="Gene3D" id="1.10.10.10">
    <property type="entry name" value="Winged helix-like DNA-binding domain superfamily/Winged helix DNA-binding domain"/>
    <property type="match status" value="1"/>
</dbReference>
<dbReference type="InterPro" id="IPR036388">
    <property type="entry name" value="WH-like_DNA-bd_sf"/>
</dbReference>
<evidence type="ECO:0000256" key="1">
    <source>
        <dbReference type="ARBA" id="ARBA00023015"/>
    </source>
</evidence>
<dbReference type="SMART" id="SM00866">
    <property type="entry name" value="UTRA"/>
    <property type="match status" value="1"/>
</dbReference>
<dbReference type="EMBL" id="CP018154">
    <property type="protein sequence ID" value="APG63442.1"/>
    <property type="molecule type" value="Genomic_DNA"/>
</dbReference>
<dbReference type="InterPro" id="IPR028978">
    <property type="entry name" value="Chorismate_lyase_/UTRA_dom_sf"/>
</dbReference>
<dbReference type="SUPFAM" id="SSF46785">
    <property type="entry name" value="Winged helix' DNA-binding domain"/>
    <property type="match status" value="1"/>
</dbReference>
<evidence type="ECO:0000256" key="3">
    <source>
        <dbReference type="ARBA" id="ARBA00023163"/>
    </source>
</evidence>
<organism evidence="5 6">
    <name type="scientific">Sphingorhabdus lutea</name>
    <dbReference type="NCBI Taxonomy" id="1913578"/>
    <lineage>
        <taxon>Bacteria</taxon>
        <taxon>Pseudomonadati</taxon>
        <taxon>Pseudomonadota</taxon>
        <taxon>Alphaproteobacteria</taxon>
        <taxon>Sphingomonadales</taxon>
        <taxon>Sphingomonadaceae</taxon>
        <taxon>Sphingorhabdus</taxon>
    </lineage>
</organism>
<dbReference type="STRING" id="1913578.LPB140_01030"/>
<name>A0A1L3JE84_9SPHN</name>
<dbReference type="GO" id="GO:0045892">
    <property type="term" value="P:negative regulation of DNA-templated transcription"/>
    <property type="evidence" value="ECO:0007669"/>
    <property type="project" value="TreeGrafter"/>
</dbReference>
<reference evidence="5 6" key="1">
    <citation type="submission" date="2016-11" db="EMBL/GenBank/DDBJ databases">
        <title>Sphingorhabdus sp. LPB0140, isolated from marine environment.</title>
        <authorList>
            <person name="Kim E."/>
            <person name="Yi H."/>
        </authorList>
    </citation>
    <scope>NUCLEOTIDE SEQUENCE [LARGE SCALE GENOMIC DNA]</scope>
    <source>
        <strain evidence="5 6">LPB0140</strain>
    </source>
</reference>
<proteinExistence type="predicted"/>
<dbReference type="Gene3D" id="3.40.1410.10">
    <property type="entry name" value="Chorismate lyase-like"/>
    <property type="match status" value="1"/>
</dbReference>
<gene>
    <name evidence="5" type="ORF">LPB140_01030</name>
</gene>
<dbReference type="KEGG" id="sphl:LPB140_01030"/>
<dbReference type="Pfam" id="PF00392">
    <property type="entry name" value="GntR"/>
    <property type="match status" value="1"/>
</dbReference>
<dbReference type="Proteomes" id="UP000242561">
    <property type="component" value="Chromosome"/>
</dbReference>
<accession>A0A1L3JE84</accession>
<dbReference type="SUPFAM" id="SSF64288">
    <property type="entry name" value="Chorismate lyase-like"/>
    <property type="match status" value="1"/>
</dbReference>
<dbReference type="InterPro" id="IPR036390">
    <property type="entry name" value="WH_DNA-bd_sf"/>
</dbReference>
<keyword evidence="6" id="KW-1185">Reference proteome</keyword>
<dbReference type="SMART" id="SM00345">
    <property type="entry name" value="HTH_GNTR"/>
    <property type="match status" value="1"/>
</dbReference>
<evidence type="ECO:0000313" key="5">
    <source>
        <dbReference type="EMBL" id="APG63442.1"/>
    </source>
</evidence>